<feature type="domain" description="Competence protein CoiA-like N-terminal" evidence="2">
    <location>
        <begin position="17"/>
        <end position="61"/>
    </location>
</feature>
<dbReference type="STRING" id="263852.SAMN02745116_01491"/>
<feature type="domain" description="Competence protein CoiA nuclease-like" evidence="1">
    <location>
        <begin position="66"/>
        <end position="208"/>
    </location>
</feature>
<proteinExistence type="predicted"/>
<organism evidence="3 4">
    <name type="scientific">Pilibacter termitis</name>
    <dbReference type="NCBI Taxonomy" id="263852"/>
    <lineage>
        <taxon>Bacteria</taxon>
        <taxon>Bacillati</taxon>
        <taxon>Bacillota</taxon>
        <taxon>Bacilli</taxon>
        <taxon>Lactobacillales</taxon>
        <taxon>Enterococcaceae</taxon>
        <taxon>Pilibacter</taxon>
    </lineage>
</organism>
<dbReference type="Pfam" id="PF25164">
    <property type="entry name" value="CoiA_N"/>
    <property type="match status" value="1"/>
</dbReference>
<evidence type="ECO:0000259" key="1">
    <source>
        <dbReference type="Pfam" id="PF06054"/>
    </source>
</evidence>
<dbReference type="EMBL" id="FUXI01000016">
    <property type="protein sequence ID" value="SJZ81088.1"/>
    <property type="molecule type" value="Genomic_DNA"/>
</dbReference>
<evidence type="ECO:0000259" key="2">
    <source>
        <dbReference type="Pfam" id="PF25164"/>
    </source>
</evidence>
<evidence type="ECO:0000313" key="4">
    <source>
        <dbReference type="Proteomes" id="UP000190328"/>
    </source>
</evidence>
<dbReference type="AlphaFoldDB" id="A0A1T4NQP3"/>
<protein>
    <submittedName>
        <fullName evidence="3">Competence protein CoiA</fullName>
    </submittedName>
</protein>
<keyword evidence="4" id="KW-1185">Reference proteome</keyword>
<dbReference type="InterPro" id="IPR021176">
    <property type="entry name" value="Competence-induced_CoiA"/>
</dbReference>
<dbReference type="OrthoDB" id="3784230at2"/>
<name>A0A1T4NQP3_9ENTE</name>
<dbReference type="PIRSF" id="PIRSF007487">
    <property type="entry name" value="Competence-induced_CoiA_bac"/>
    <property type="match status" value="1"/>
</dbReference>
<sequence length="378" mass="45446">MLIAKNKKEEYLNVCDFTREELLEKREEFWLCPSCLSPVRLKVGKVKTAHFAHLAKHDCAAFSEPESEEHLNLKRVFYQWGKNAQLEMYLPELQQRPDCLLHERICLEIQCSRLSLDRLIERTENYLAKHYQVFWLLDEKFPLKNNLSPLLRAFLSYSNRLGFYLWRVSLKEQKLYLHYHLVELQNGELHYQTAEYPFFKGNLEEILSLSAFETHEFCYQMDQHELASKLHQKRYKELNNKNKESLTLQTFLYMQGLHILKLPKYYYFPLTTPLACKEEVIKWKFFLYQKLAQGATLKECLEYLLLQELECYDLPQVKKTDILTDFIVEEIHSLRALNCLVEKKNSYQLQKHKTTQVIPYDYQWQNFPLYKSNIPRNL</sequence>
<dbReference type="Pfam" id="PF06054">
    <property type="entry name" value="CoiA_nuc"/>
    <property type="match status" value="1"/>
</dbReference>
<accession>A0A1T4NQP3</accession>
<gene>
    <name evidence="3" type="ORF">SAMN02745116_01491</name>
</gene>
<evidence type="ECO:0000313" key="3">
    <source>
        <dbReference type="EMBL" id="SJZ81088.1"/>
    </source>
</evidence>
<dbReference type="RefSeq" id="WP_078807429.1">
    <property type="nucleotide sequence ID" value="NZ_FUXI01000016.1"/>
</dbReference>
<reference evidence="4" key="1">
    <citation type="submission" date="2017-02" db="EMBL/GenBank/DDBJ databases">
        <authorList>
            <person name="Varghese N."/>
            <person name="Submissions S."/>
        </authorList>
    </citation>
    <scope>NUCLEOTIDE SEQUENCE [LARGE SCALE GENOMIC DNA]</scope>
    <source>
        <strain evidence="4">ATCC BAA-1030</strain>
    </source>
</reference>
<dbReference type="InterPro" id="IPR057253">
    <property type="entry name" value="CoiA-like_N"/>
</dbReference>
<dbReference type="Proteomes" id="UP000190328">
    <property type="component" value="Unassembled WGS sequence"/>
</dbReference>
<dbReference type="InterPro" id="IPR010330">
    <property type="entry name" value="CoiA_nuc"/>
</dbReference>